<dbReference type="GO" id="GO:0016616">
    <property type="term" value="F:oxidoreductase activity, acting on the CH-OH group of donors, NAD or NADP as acceptor"/>
    <property type="evidence" value="ECO:0007669"/>
    <property type="project" value="InterPro"/>
</dbReference>
<evidence type="ECO:0000256" key="5">
    <source>
        <dbReference type="SAM" id="MobiDB-lite"/>
    </source>
</evidence>
<feature type="region of interest" description="Disordered" evidence="5">
    <location>
        <begin position="127"/>
        <end position="149"/>
    </location>
</feature>
<dbReference type="Pfam" id="PF00389">
    <property type="entry name" value="2-Hacid_dh"/>
    <property type="match status" value="1"/>
</dbReference>
<dbReference type="CDD" id="cd12169">
    <property type="entry name" value="PGDH_like_1"/>
    <property type="match status" value="1"/>
</dbReference>
<dbReference type="AlphaFoldDB" id="A0A8H6VE64"/>
<dbReference type="PANTHER" id="PTHR42789:SF1">
    <property type="entry name" value="D-ISOMER SPECIFIC 2-HYDROXYACID DEHYDROGENASE FAMILY PROTEIN (AFU_ORTHOLOGUE AFUA_6G10090)"/>
    <property type="match status" value="1"/>
</dbReference>
<evidence type="ECO:0000259" key="6">
    <source>
        <dbReference type="Pfam" id="PF00389"/>
    </source>
</evidence>
<feature type="domain" description="D-isomer specific 2-hydroxyacid dehydrogenase catalytic" evidence="6">
    <location>
        <begin position="69"/>
        <end position="375"/>
    </location>
</feature>
<dbReference type="InterPro" id="IPR050857">
    <property type="entry name" value="D-2-hydroxyacid_DH"/>
</dbReference>
<reference evidence="8" key="1">
    <citation type="submission" date="2020-04" db="EMBL/GenBank/DDBJ databases">
        <title>Draft genome resource of the tomato pathogen Pseudocercospora fuligena.</title>
        <authorList>
            <person name="Zaccaron A."/>
        </authorList>
    </citation>
    <scope>NUCLEOTIDE SEQUENCE</scope>
    <source>
        <strain evidence="8">PF001</strain>
    </source>
</reference>
<proteinExistence type="inferred from homology"/>
<dbReference type="OrthoDB" id="298012at2759"/>
<sequence>MLGRRVAIQTTHHILTRSRQTSTMAQKTTTLAVLDDYAGTSTKHFARVQGLKVDNFPETLNAAKPEGLKALIERLKPYEVISSMRERTAFPAELQKQLPNLKLLMTTGTRNASIDLRAANENNIIVTGTKGGRPANQSSDYEPPPPAGQSTVNQHAWALLLSLCGRIVQDDRALKTSPTAWQSSLIITIPGKTLGLVGLGKLGTMMAKTAVSAFGMNVIAWSENLTQEKADAAAESAGLAKGTFKAVSKEELFRQSDVVSLHVVLSDRSRGVVGKQELGWMKKSAVLLNTSRGGLIDEQALIETLQEGNIEGFATDVFWEEPIGPDSPWRKADDWAKSAVVLSPHMGYVNAGTMNRWYDEQAEILEHYLRGEELPTRLN</sequence>
<keyword evidence="2 4" id="KW-0560">Oxidoreductase</keyword>
<dbReference type="Proteomes" id="UP000660729">
    <property type="component" value="Unassembled WGS sequence"/>
</dbReference>
<evidence type="ECO:0000256" key="1">
    <source>
        <dbReference type="ARBA" id="ARBA00005854"/>
    </source>
</evidence>
<dbReference type="GO" id="GO:0051287">
    <property type="term" value="F:NAD binding"/>
    <property type="evidence" value="ECO:0007669"/>
    <property type="project" value="InterPro"/>
</dbReference>
<dbReference type="EMBL" id="JABCIY010000197">
    <property type="protein sequence ID" value="KAF7189013.1"/>
    <property type="molecule type" value="Genomic_DNA"/>
</dbReference>
<evidence type="ECO:0000256" key="4">
    <source>
        <dbReference type="RuleBase" id="RU003719"/>
    </source>
</evidence>
<evidence type="ECO:0000313" key="9">
    <source>
        <dbReference type="Proteomes" id="UP000660729"/>
    </source>
</evidence>
<dbReference type="Gene3D" id="3.40.50.720">
    <property type="entry name" value="NAD(P)-binding Rossmann-like Domain"/>
    <property type="match status" value="2"/>
</dbReference>
<evidence type="ECO:0000259" key="7">
    <source>
        <dbReference type="Pfam" id="PF02826"/>
    </source>
</evidence>
<evidence type="ECO:0000313" key="8">
    <source>
        <dbReference type="EMBL" id="KAF7189013.1"/>
    </source>
</evidence>
<organism evidence="8 9">
    <name type="scientific">Pseudocercospora fuligena</name>
    <dbReference type="NCBI Taxonomy" id="685502"/>
    <lineage>
        <taxon>Eukaryota</taxon>
        <taxon>Fungi</taxon>
        <taxon>Dikarya</taxon>
        <taxon>Ascomycota</taxon>
        <taxon>Pezizomycotina</taxon>
        <taxon>Dothideomycetes</taxon>
        <taxon>Dothideomycetidae</taxon>
        <taxon>Mycosphaerellales</taxon>
        <taxon>Mycosphaerellaceae</taxon>
        <taxon>Pseudocercospora</taxon>
    </lineage>
</organism>
<feature type="domain" description="D-isomer specific 2-hydroxyacid dehydrogenase NAD-binding" evidence="7">
    <location>
        <begin position="158"/>
        <end position="347"/>
    </location>
</feature>
<keyword evidence="3" id="KW-0520">NAD</keyword>
<name>A0A8H6VE64_9PEZI</name>
<dbReference type="PROSITE" id="PS00671">
    <property type="entry name" value="D_2_HYDROXYACID_DH_3"/>
    <property type="match status" value="1"/>
</dbReference>
<keyword evidence="9" id="KW-1185">Reference proteome</keyword>
<protein>
    <submittedName>
        <fullName evidence="8">D-3-phosphoglycerate dehydrogenase</fullName>
    </submittedName>
</protein>
<evidence type="ECO:0000256" key="3">
    <source>
        <dbReference type="ARBA" id="ARBA00023027"/>
    </source>
</evidence>
<dbReference type="InterPro" id="IPR029753">
    <property type="entry name" value="D-isomer_DH_CS"/>
</dbReference>
<evidence type="ECO:0000256" key="2">
    <source>
        <dbReference type="ARBA" id="ARBA00023002"/>
    </source>
</evidence>
<comment type="caution">
    <text evidence="8">The sequence shown here is derived from an EMBL/GenBank/DDBJ whole genome shotgun (WGS) entry which is preliminary data.</text>
</comment>
<dbReference type="InterPro" id="IPR036291">
    <property type="entry name" value="NAD(P)-bd_dom_sf"/>
</dbReference>
<dbReference type="SUPFAM" id="SSF52283">
    <property type="entry name" value="Formate/glycerate dehydrogenase catalytic domain-like"/>
    <property type="match status" value="1"/>
</dbReference>
<dbReference type="InterPro" id="IPR006140">
    <property type="entry name" value="D-isomer_DH_NAD-bd"/>
</dbReference>
<dbReference type="InterPro" id="IPR006139">
    <property type="entry name" value="D-isomer_2_OHA_DH_cat_dom"/>
</dbReference>
<accession>A0A8H6VE64</accession>
<dbReference type="PANTHER" id="PTHR42789">
    <property type="entry name" value="D-ISOMER SPECIFIC 2-HYDROXYACID DEHYDROGENASE FAMILY PROTEIN (AFU_ORTHOLOGUE AFUA_6G10090)"/>
    <property type="match status" value="1"/>
</dbReference>
<gene>
    <name evidence="8" type="ORF">HII31_09636</name>
</gene>
<dbReference type="Pfam" id="PF02826">
    <property type="entry name" value="2-Hacid_dh_C"/>
    <property type="match status" value="1"/>
</dbReference>
<comment type="similarity">
    <text evidence="1 4">Belongs to the D-isomer specific 2-hydroxyacid dehydrogenase family.</text>
</comment>
<dbReference type="SUPFAM" id="SSF51735">
    <property type="entry name" value="NAD(P)-binding Rossmann-fold domains"/>
    <property type="match status" value="1"/>
</dbReference>